<dbReference type="SMART" id="SM00131">
    <property type="entry name" value="KU"/>
    <property type="match status" value="1"/>
</dbReference>
<evidence type="ECO:0000256" key="5">
    <source>
        <dbReference type="ARBA" id="ARBA00022900"/>
    </source>
</evidence>
<dbReference type="Pfam" id="PF00014">
    <property type="entry name" value="Kunitz_BPTI"/>
    <property type="match status" value="1"/>
</dbReference>
<dbReference type="InterPro" id="IPR002223">
    <property type="entry name" value="Kunitz_BPTI"/>
</dbReference>
<evidence type="ECO:0000256" key="3">
    <source>
        <dbReference type="ARBA" id="ARBA00022690"/>
    </source>
</evidence>
<keyword evidence="5" id="KW-0722">Serine protease inhibitor</keyword>
<dbReference type="EMBL" id="MT725492">
    <property type="protein sequence ID" value="QNF22893.1"/>
    <property type="molecule type" value="mRNA"/>
</dbReference>
<feature type="signal peptide" evidence="7">
    <location>
        <begin position="1"/>
        <end position="24"/>
    </location>
</feature>
<dbReference type="CDD" id="cd00109">
    <property type="entry name" value="Kunitz-type"/>
    <property type="match status" value="1"/>
</dbReference>
<dbReference type="GO" id="GO:0005615">
    <property type="term" value="C:extracellular space"/>
    <property type="evidence" value="ECO:0007669"/>
    <property type="project" value="TreeGrafter"/>
</dbReference>
<dbReference type="PRINTS" id="PR00759">
    <property type="entry name" value="BASICPTASE"/>
</dbReference>
<organism evidence="9">
    <name type="scientific">Lycosa tarantula</name>
    <name type="common">Tarantula wolf spider</name>
    <name type="synonym">Aranea tarantula</name>
    <dbReference type="NCBI Taxonomy" id="332795"/>
    <lineage>
        <taxon>Eukaryota</taxon>
        <taxon>Metazoa</taxon>
        <taxon>Ecdysozoa</taxon>
        <taxon>Arthropoda</taxon>
        <taxon>Chelicerata</taxon>
        <taxon>Arachnida</taxon>
        <taxon>Araneae</taxon>
        <taxon>Araneomorphae</taxon>
        <taxon>Entelegynae</taxon>
        <taxon>Lycosoidea</taxon>
        <taxon>Lycosidae</taxon>
        <taxon>Lycosa</taxon>
    </lineage>
</organism>
<keyword evidence="2" id="KW-0964">Secreted</keyword>
<dbReference type="InterPro" id="IPR036880">
    <property type="entry name" value="Kunitz_BPTI_sf"/>
</dbReference>
<keyword evidence="3" id="KW-0646">Protease inhibitor</keyword>
<evidence type="ECO:0000259" key="8">
    <source>
        <dbReference type="PROSITE" id="PS50279"/>
    </source>
</evidence>
<dbReference type="FunFam" id="4.10.410.10:FF:000020">
    <property type="entry name" value="Collagen, type VI, alpha 3"/>
    <property type="match status" value="1"/>
</dbReference>
<dbReference type="PANTHER" id="PTHR10083">
    <property type="entry name" value="KUNITZ-TYPE PROTEASE INHIBITOR-RELATED"/>
    <property type="match status" value="1"/>
</dbReference>
<name>A0A7G7FEX5_LYCTA</name>
<dbReference type="GO" id="GO:0004867">
    <property type="term" value="F:serine-type endopeptidase inhibitor activity"/>
    <property type="evidence" value="ECO:0007669"/>
    <property type="project" value="UniProtKB-KW"/>
</dbReference>
<evidence type="ECO:0000256" key="7">
    <source>
        <dbReference type="SAM" id="SignalP"/>
    </source>
</evidence>
<feature type="chain" id="PRO_5028874359" evidence="7">
    <location>
        <begin position="25"/>
        <end position="85"/>
    </location>
</feature>
<evidence type="ECO:0000313" key="9">
    <source>
        <dbReference type="EMBL" id="QNF22893.1"/>
    </source>
</evidence>
<evidence type="ECO:0000256" key="1">
    <source>
        <dbReference type="ARBA" id="ARBA00004613"/>
    </source>
</evidence>
<dbReference type="InterPro" id="IPR020901">
    <property type="entry name" value="Prtase_inh_Kunz-CS"/>
</dbReference>
<feature type="domain" description="BPTI/Kunitz inhibitor" evidence="8">
    <location>
        <begin position="35"/>
        <end position="83"/>
    </location>
</feature>
<dbReference type="Gene3D" id="4.10.410.10">
    <property type="entry name" value="Pancreatic trypsin inhibitor Kunitz domain"/>
    <property type="match status" value="1"/>
</dbReference>
<evidence type="ECO:0000256" key="6">
    <source>
        <dbReference type="ARBA" id="ARBA00023157"/>
    </source>
</evidence>
<proteinExistence type="evidence at transcript level"/>
<sequence length="85" mass="9374">MVSSRVTLVVAIITLSLLILAIHSRPADYNTEPVCSLPADPGHCYAFFEKFFFNGTSCEIFIYGGCLGNGNKFDEKEECEQTCLS</sequence>
<keyword evidence="6" id="KW-1015">Disulfide bond</keyword>
<dbReference type="InterPro" id="IPR050098">
    <property type="entry name" value="TFPI/VKTCI-like"/>
</dbReference>
<protein>
    <submittedName>
        <fullName evidence="9">Putative Kunitz-type serine protease inhibitor</fullName>
    </submittedName>
</protein>
<dbReference type="PROSITE" id="PS50279">
    <property type="entry name" value="BPTI_KUNITZ_2"/>
    <property type="match status" value="1"/>
</dbReference>
<evidence type="ECO:0000256" key="2">
    <source>
        <dbReference type="ARBA" id="ARBA00022525"/>
    </source>
</evidence>
<dbReference type="SUPFAM" id="SSF57362">
    <property type="entry name" value="BPTI-like"/>
    <property type="match status" value="1"/>
</dbReference>
<reference evidence="9" key="1">
    <citation type="journal article" date="2020" name="Toxins">
        <title>Proteotranscriptomic Insights into the Venom Composition of the Wolf Spider Lycosa tarantula.</title>
        <authorList>
            <person name="Koua D."/>
            <person name="Mary R."/>
            <person name="Ebou A."/>
            <person name="Barrachina C."/>
            <person name="El Koulali K."/>
            <person name="Cazals G."/>
            <person name="Charnet P."/>
            <person name="Dutertre S."/>
        </authorList>
    </citation>
    <scope>NUCLEOTIDE SEQUENCE</scope>
    <source>
        <tissue evidence="9">Venom gland</tissue>
    </source>
</reference>
<accession>A0A7G7FEX5</accession>
<keyword evidence="4 7" id="KW-0732">Signal</keyword>
<evidence type="ECO:0000256" key="4">
    <source>
        <dbReference type="ARBA" id="ARBA00022729"/>
    </source>
</evidence>
<comment type="subcellular location">
    <subcellularLocation>
        <location evidence="1">Secreted</location>
    </subcellularLocation>
</comment>
<dbReference type="AlphaFoldDB" id="A0A7G7FEX5"/>
<dbReference type="PANTHER" id="PTHR10083:SF374">
    <property type="entry name" value="BPTI_KUNITZ INHIBITOR DOMAIN-CONTAINING PROTEIN"/>
    <property type="match status" value="1"/>
</dbReference>
<dbReference type="PROSITE" id="PS00280">
    <property type="entry name" value="BPTI_KUNITZ_1"/>
    <property type="match status" value="1"/>
</dbReference>